<keyword evidence="1 6" id="KW-0808">Transferase</keyword>
<evidence type="ECO:0000259" key="9">
    <source>
        <dbReference type="Pfam" id="PF16582"/>
    </source>
</evidence>
<evidence type="ECO:0000256" key="5">
    <source>
        <dbReference type="ARBA" id="ARBA00023211"/>
    </source>
</evidence>
<keyword evidence="3 6" id="KW-0460">Magnesium</keyword>
<dbReference type="GO" id="GO:0030145">
    <property type="term" value="F:manganese ion binding"/>
    <property type="evidence" value="ECO:0007669"/>
    <property type="project" value="UniProtKB-UniRule"/>
</dbReference>
<comment type="cofactor">
    <cofactor evidence="6">
        <name>thiamine diphosphate</name>
        <dbReference type="ChEBI" id="CHEBI:58937"/>
    </cofactor>
    <text evidence="6">Binds 1 thiamine pyrophosphate per subunit.</text>
</comment>
<comment type="subunit">
    <text evidence="6">Homodimer.</text>
</comment>
<dbReference type="AlphaFoldDB" id="A0A7X1B2X8"/>
<keyword evidence="2 6" id="KW-0479">Metal-binding</keyword>
<dbReference type="PANTHER" id="PTHR42916">
    <property type="entry name" value="2-SUCCINYL-5-ENOLPYRUVYL-6-HYDROXY-3-CYCLOHEXENE-1-CARBOXYLATE SYNTHASE"/>
    <property type="match status" value="1"/>
</dbReference>
<evidence type="ECO:0000259" key="7">
    <source>
        <dbReference type="Pfam" id="PF02775"/>
    </source>
</evidence>
<dbReference type="InterPro" id="IPR004433">
    <property type="entry name" value="MenaQ_synth_MenD"/>
</dbReference>
<keyword evidence="4 6" id="KW-0786">Thiamine pyrophosphate</keyword>
<dbReference type="HAMAP" id="MF_01659">
    <property type="entry name" value="MenD"/>
    <property type="match status" value="1"/>
</dbReference>
<dbReference type="CDD" id="cd07037">
    <property type="entry name" value="TPP_PYR_MenD"/>
    <property type="match status" value="1"/>
</dbReference>
<dbReference type="Gene3D" id="3.40.50.970">
    <property type="match status" value="2"/>
</dbReference>
<feature type="domain" description="Thiamine pyrophosphate enzyme TPP-binding" evidence="7">
    <location>
        <begin position="440"/>
        <end position="543"/>
    </location>
</feature>
<evidence type="ECO:0000313" key="11">
    <source>
        <dbReference type="Proteomes" id="UP000526501"/>
    </source>
</evidence>
<comment type="caution">
    <text evidence="10">The sequence shown here is derived from an EMBL/GenBank/DDBJ whole genome shotgun (WGS) entry which is preliminary data.</text>
</comment>
<dbReference type="Pfam" id="PF02776">
    <property type="entry name" value="TPP_enzyme_N"/>
    <property type="match status" value="1"/>
</dbReference>
<evidence type="ECO:0000256" key="2">
    <source>
        <dbReference type="ARBA" id="ARBA00022723"/>
    </source>
</evidence>
<dbReference type="UniPathway" id="UPA00079"/>
<dbReference type="InterPro" id="IPR029061">
    <property type="entry name" value="THDP-binding"/>
</dbReference>
<gene>
    <name evidence="6 10" type="primary">menD</name>
    <name evidence="10" type="ORF">H5P27_01215</name>
</gene>
<feature type="domain" description="Menaquinone biosynthesis protein MenD middle" evidence="9">
    <location>
        <begin position="225"/>
        <end position="404"/>
    </location>
</feature>
<keyword evidence="11" id="KW-1185">Reference proteome</keyword>
<keyword evidence="5 6" id="KW-0464">Manganese</keyword>
<dbReference type="SUPFAM" id="SSF52518">
    <property type="entry name" value="Thiamin diphosphate-binding fold (THDP-binding)"/>
    <property type="match status" value="2"/>
</dbReference>
<dbReference type="GO" id="GO:0030976">
    <property type="term" value="F:thiamine pyrophosphate binding"/>
    <property type="evidence" value="ECO:0007669"/>
    <property type="project" value="UniProtKB-UniRule"/>
</dbReference>
<dbReference type="Gene3D" id="3.40.50.1220">
    <property type="entry name" value="TPP-binding domain"/>
    <property type="match status" value="1"/>
</dbReference>
<dbReference type="Pfam" id="PF02775">
    <property type="entry name" value="TPP_enzyme_C"/>
    <property type="match status" value="1"/>
</dbReference>
<dbReference type="GO" id="GO:0070204">
    <property type="term" value="F:2-succinyl-5-enolpyruvyl-6-hydroxy-3-cyclohexene-1-carboxylic-acid synthase activity"/>
    <property type="evidence" value="ECO:0007669"/>
    <property type="project" value="UniProtKB-UniRule"/>
</dbReference>
<dbReference type="InterPro" id="IPR011766">
    <property type="entry name" value="TPP_enzyme_TPP-bd"/>
</dbReference>
<dbReference type="InterPro" id="IPR032264">
    <property type="entry name" value="MenD_middle"/>
</dbReference>
<dbReference type="InterPro" id="IPR012001">
    <property type="entry name" value="Thiamin_PyroP_enz_TPP-bd_dom"/>
</dbReference>
<protein>
    <recommendedName>
        <fullName evidence="6">2-succinyl-5-enolpyruvyl-6-hydroxy-3-cyclohexene-1-carboxylate synthase</fullName>
        <shortName evidence="6">SEPHCHC synthase</shortName>
        <ecNumber evidence="6">2.2.1.9</ecNumber>
    </recommendedName>
    <alternativeName>
        <fullName evidence="6">Menaquinone biosynthesis protein MenD</fullName>
    </alternativeName>
</protein>
<comment type="pathway">
    <text evidence="6">Quinol/quinone metabolism; 1,4-dihydroxy-2-naphthoate biosynthesis; 1,4-dihydroxy-2-naphthoate from chorismate: step 2/7.</text>
</comment>
<evidence type="ECO:0000313" key="10">
    <source>
        <dbReference type="EMBL" id="MBC2604666.1"/>
    </source>
</evidence>
<dbReference type="Pfam" id="PF16582">
    <property type="entry name" value="TPP_enzyme_M_2"/>
    <property type="match status" value="1"/>
</dbReference>
<comment type="similarity">
    <text evidence="6">Belongs to the TPP enzyme family. MenD subfamily.</text>
</comment>
<dbReference type="PIRSF" id="PIRSF004983">
    <property type="entry name" value="MenD"/>
    <property type="match status" value="1"/>
</dbReference>
<name>A0A7X1B2X8_9BACT</name>
<comment type="function">
    <text evidence="6">Catalyzes the thiamine diphosphate-dependent decarboxylation of 2-oxoglutarate and the subsequent addition of the resulting succinic semialdehyde-thiamine pyrophosphate anion to isochorismate to yield 2-succinyl-5-enolpyruvyl-6-hydroxy-3-cyclohexene-1-carboxylate (SEPHCHC).</text>
</comment>
<dbReference type="EMBL" id="JACHVC010000001">
    <property type="protein sequence ID" value="MBC2604666.1"/>
    <property type="molecule type" value="Genomic_DNA"/>
</dbReference>
<evidence type="ECO:0000256" key="1">
    <source>
        <dbReference type="ARBA" id="ARBA00022679"/>
    </source>
</evidence>
<reference evidence="10 11" key="1">
    <citation type="submission" date="2020-07" db="EMBL/GenBank/DDBJ databases">
        <authorList>
            <person name="Feng X."/>
        </authorList>
    </citation>
    <scope>NUCLEOTIDE SEQUENCE [LARGE SCALE GENOMIC DNA]</scope>
    <source>
        <strain evidence="10 11">JCM23202</strain>
    </source>
</reference>
<sequence length="575" mass="63534">MDKSWVNANELWADVIAETLYRKGVSTVVTCPGSRSSPLTFAFARHPEIEAIPILDERSGAFFALGLAKKTGNPVAIVCTSGSAVANFFPAVVEASELGVPLVVLTADRPAEMRDCSAGQTIDQVKFFGGYVRKQVELAVPEAKLEMLRYLRQTVCYLLDVAVAPNRGPVQLNIPFRDPLIPVEETGFVSPLEPGDFASFFSHLEPSDPLPIAQAELPQKIALSSSGLILVGPVSPANEETWLDNLATFANRLGWPLLADAISPVRSHASAFESLICGYDTIIRNRELCHELVPERIIVVGSLPTSKALRSWIGEHDLEMTVLSDRPVNWDATHSRSNHVYADFEFGGVLVDSGNESSYTRRWLDLERIVAAEYDQRFGKTESLFEAKLAWTLSKQLPEEASLCVSNSMPPRDMEFYFGRNDLGVSVFSSRGANGIDGILSTAMGVAHGGENTFLLTGDLALLHDTNGALISKLLKGSLTILLVNNSGGGIFEMLPVSQFEDVFEKHYGTDQKVDFSDWAKTYGIRYELIEDWQTMQEKLREEPEGVRLLEIRTDRKADTLTRKTWFAEIRELLS</sequence>
<evidence type="ECO:0000259" key="8">
    <source>
        <dbReference type="Pfam" id="PF02776"/>
    </source>
</evidence>
<dbReference type="GO" id="GO:0000287">
    <property type="term" value="F:magnesium ion binding"/>
    <property type="evidence" value="ECO:0007669"/>
    <property type="project" value="UniProtKB-UniRule"/>
</dbReference>
<evidence type="ECO:0000256" key="3">
    <source>
        <dbReference type="ARBA" id="ARBA00022842"/>
    </source>
</evidence>
<comment type="cofactor">
    <cofactor evidence="6">
        <name>Mg(2+)</name>
        <dbReference type="ChEBI" id="CHEBI:18420"/>
    </cofactor>
    <cofactor evidence="6">
        <name>Mn(2+)</name>
        <dbReference type="ChEBI" id="CHEBI:29035"/>
    </cofactor>
</comment>
<dbReference type="NCBIfam" id="TIGR00173">
    <property type="entry name" value="menD"/>
    <property type="match status" value="1"/>
</dbReference>
<feature type="domain" description="Thiamine pyrophosphate enzyme N-terminal TPP-binding" evidence="8">
    <location>
        <begin position="13"/>
        <end position="126"/>
    </location>
</feature>
<dbReference type="RefSeq" id="WP_185658557.1">
    <property type="nucleotide sequence ID" value="NZ_CAWPOO010000001.1"/>
</dbReference>
<dbReference type="EC" id="2.2.1.9" evidence="6"/>
<dbReference type="CDD" id="cd02009">
    <property type="entry name" value="TPP_SHCHC_synthase"/>
    <property type="match status" value="1"/>
</dbReference>
<evidence type="ECO:0000256" key="4">
    <source>
        <dbReference type="ARBA" id="ARBA00023052"/>
    </source>
</evidence>
<dbReference type="GO" id="GO:0009234">
    <property type="term" value="P:menaquinone biosynthetic process"/>
    <property type="evidence" value="ECO:0007669"/>
    <property type="project" value="UniProtKB-UniRule"/>
</dbReference>
<dbReference type="UniPathway" id="UPA01057">
    <property type="reaction ID" value="UER00164"/>
</dbReference>
<dbReference type="PANTHER" id="PTHR42916:SF1">
    <property type="entry name" value="PROTEIN PHYLLO, CHLOROPLASTIC"/>
    <property type="match status" value="1"/>
</dbReference>
<keyword evidence="6" id="KW-0474">Menaquinone biosynthesis</keyword>
<comment type="pathway">
    <text evidence="6">Quinol/quinone metabolism; menaquinone biosynthesis.</text>
</comment>
<proteinExistence type="inferred from homology"/>
<dbReference type="Proteomes" id="UP000526501">
    <property type="component" value="Unassembled WGS sequence"/>
</dbReference>
<organism evidence="10 11">
    <name type="scientific">Pelagicoccus albus</name>
    <dbReference type="NCBI Taxonomy" id="415222"/>
    <lineage>
        <taxon>Bacteria</taxon>
        <taxon>Pseudomonadati</taxon>
        <taxon>Verrucomicrobiota</taxon>
        <taxon>Opitutia</taxon>
        <taxon>Puniceicoccales</taxon>
        <taxon>Pelagicoccaceae</taxon>
        <taxon>Pelagicoccus</taxon>
    </lineage>
</organism>
<comment type="catalytic activity">
    <reaction evidence="6">
        <text>isochorismate + 2-oxoglutarate + H(+) = 5-enolpyruvoyl-6-hydroxy-2-succinyl-cyclohex-3-ene-1-carboxylate + CO2</text>
        <dbReference type="Rhea" id="RHEA:25593"/>
        <dbReference type="ChEBI" id="CHEBI:15378"/>
        <dbReference type="ChEBI" id="CHEBI:16526"/>
        <dbReference type="ChEBI" id="CHEBI:16810"/>
        <dbReference type="ChEBI" id="CHEBI:29780"/>
        <dbReference type="ChEBI" id="CHEBI:58818"/>
        <dbReference type="EC" id="2.2.1.9"/>
    </reaction>
</comment>
<evidence type="ECO:0000256" key="6">
    <source>
        <dbReference type="HAMAP-Rule" id="MF_01659"/>
    </source>
</evidence>
<accession>A0A7X1B2X8</accession>